<reference evidence="2 3" key="1">
    <citation type="journal article" date="2019" name="Sci. Rep.">
        <title>Extended insight into the Mycobacterium chelonae-abscessus complex through whole genome sequencing of Mycobacterium salmoniphilum outbreak and Mycobacterium salmoniphilum-like strains.</title>
        <authorList>
            <person name="Behra P.R.K."/>
            <person name="Das S."/>
            <person name="Pettersson B.M.F."/>
            <person name="Shirreff L."/>
            <person name="DuCote T."/>
            <person name="Jacobsson K.G."/>
            <person name="Ennis D.G."/>
            <person name="Kirsebom L.A."/>
        </authorList>
    </citation>
    <scope>NUCLEOTIDE SEQUENCE [LARGE SCALE GENOMIC DNA]</scope>
    <source>
        <strain evidence="2 3">DE 4585</strain>
    </source>
</reference>
<dbReference type="AlphaFoldDB" id="A0A4V3HXP0"/>
<evidence type="ECO:0000313" key="2">
    <source>
        <dbReference type="EMBL" id="TDZ78094.1"/>
    </source>
</evidence>
<accession>A0A4V3HXP0</accession>
<evidence type="ECO:0000313" key="3">
    <source>
        <dbReference type="Proteomes" id="UP000295117"/>
    </source>
</evidence>
<name>A0A4V3HXP0_9MYCO</name>
<dbReference type="EMBL" id="PECH01000009">
    <property type="protein sequence ID" value="TDZ78094.1"/>
    <property type="molecule type" value="Genomic_DNA"/>
</dbReference>
<feature type="compositionally biased region" description="Low complexity" evidence="1">
    <location>
        <begin position="267"/>
        <end position="309"/>
    </location>
</feature>
<sequence length="450" mass="44329">MCGGDSGPRVKKLDGTRLDELAGDRFKDSGIAGVMPVQVEGFAGWLFVQLLSMMRELTETDIAPQHTTVWGDISRNIGTASNDFHTAIDGVLTGEHAPKGDTADAVWRNITSSLNVPTSIATDAERMSIIVDAFSRCIGQTRQQLAANEQGYNSLFSNSGPGTGQTADMSAVEQYNKFARGLMADVYAPGIEKVAGNHPNVARDAPPSITPVNVPGGPAGGPSVGGPSVGGPSVGGPSVKTPSIPTAKDLQQFNKSANSSTDPSKSLGDAAKGLGDAANSASGAANDAAGKASDALNQGLGSLGSLLGSQPPDGLNPDKFSGLGGVPTGGLGPTGTTRGAGGGPGGTGAGPTNPKTAANPALAASPTKATAAAPVSRAGISAQGSPGAAGGAPAAGARQGGAGGAVHKVNKALNNRKNGSEIVGQADAVVAVVGDEAAPEQATKPVPSKP</sequence>
<feature type="compositionally biased region" description="Low complexity" evidence="1">
    <location>
        <begin position="360"/>
        <end position="397"/>
    </location>
</feature>
<feature type="compositionally biased region" description="Polar residues" evidence="1">
    <location>
        <begin position="240"/>
        <end position="264"/>
    </location>
</feature>
<comment type="caution">
    <text evidence="2">The sequence shown here is derived from an EMBL/GenBank/DDBJ whole genome shotgun (WGS) entry which is preliminary data.</text>
</comment>
<feature type="compositionally biased region" description="Gly residues" evidence="1">
    <location>
        <begin position="322"/>
        <end position="349"/>
    </location>
</feature>
<organism evidence="2 3">
    <name type="scientific">Mycobacteroides salmoniphilum</name>
    <dbReference type="NCBI Taxonomy" id="404941"/>
    <lineage>
        <taxon>Bacteria</taxon>
        <taxon>Bacillati</taxon>
        <taxon>Actinomycetota</taxon>
        <taxon>Actinomycetes</taxon>
        <taxon>Mycobacteriales</taxon>
        <taxon>Mycobacteriaceae</taxon>
        <taxon>Mycobacteroides</taxon>
    </lineage>
</organism>
<feature type="region of interest" description="Disordered" evidence="1">
    <location>
        <begin position="198"/>
        <end position="404"/>
    </location>
</feature>
<protein>
    <recommendedName>
        <fullName evidence="4">PPE family protein</fullName>
    </recommendedName>
</protein>
<gene>
    <name evidence="2" type="ORF">DE4585_03930</name>
</gene>
<evidence type="ECO:0000256" key="1">
    <source>
        <dbReference type="SAM" id="MobiDB-lite"/>
    </source>
</evidence>
<proteinExistence type="predicted"/>
<evidence type="ECO:0008006" key="4">
    <source>
        <dbReference type="Google" id="ProtNLM"/>
    </source>
</evidence>
<dbReference type="Proteomes" id="UP000295117">
    <property type="component" value="Unassembled WGS sequence"/>
</dbReference>
<feature type="compositionally biased region" description="Gly residues" evidence="1">
    <location>
        <begin position="217"/>
        <end position="234"/>
    </location>
</feature>